<evidence type="ECO:0000313" key="2">
    <source>
        <dbReference type="EMBL" id="ALS59678.1"/>
    </source>
</evidence>
<organism evidence="2 3">
    <name type="scientific">Pandoraea norimbergensis</name>
    <dbReference type="NCBI Taxonomy" id="93219"/>
    <lineage>
        <taxon>Bacteria</taxon>
        <taxon>Pseudomonadati</taxon>
        <taxon>Pseudomonadota</taxon>
        <taxon>Betaproteobacteria</taxon>
        <taxon>Burkholderiales</taxon>
        <taxon>Burkholderiaceae</taxon>
        <taxon>Pandoraea</taxon>
    </lineage>
</organism>
<name>A0ABM5WHC3_9BURK</name>
<sequence>MCFDIVLFTALARHVALHFLRHVSRHLSPQAALAFALFSTAFAAIFRVIPILAPVIPGACLHSPMLPAIDRIASLIAPFNAGPGRSPC</sequence>
<evidence type="ECO:0000313" key="3">
    <source>
        <dbReference type="Proteomes" id="UP000060277"/>
    </source>
</evidence>
<keyword evidence="1" id="KW-0812">Transmembrane</keyword>
<evidence type="ECO:0000256" key="1">
    <source>
        <dbReference type="SAM" id="Phobius"/>
    </source>
</evidence>
<accession>A0ABM5WHC3</accession>
<reference evidence="3" key="1">
    <citation type="submission" date="2015-12" db="EMBL/GenBank/DDBJ databases">
        <title>Complete genome sequence of Pandoraea norimbergensis DSM 11628.</title>
        <authorList>
            <person name="Ee R."/>
            <person name="Lim Y.-L."/>
            <person name="Yong D."/>
            <person name="Yin W.-F."/>
            <person name="Chan K.-G."/>
        </authorList>
    </citation>
    <scope>NUCLEOTIDE SEQUENCE [LARGE SCALE GENOMIC DNA]</scope>
    <source>
        <strain evidence="3">DSM 11628</strain>
    </source>
</reference>
<keyword evidence="1" id="KW-0472">Membrane</keyword>
<gene>
    <name evidence="2" type="ORF">AT302_07825</name>
</gene>
<protein>
    <submittedName>
        <fullName evidence="2">Uncharacterized protein</fullName>
    </submittedName>
</protein>
<dbReference type="EMBL" id="CP013480">
    <property type="protein sequence ID" value="ALS59678.1"/>
    <property type="molecule type" value="Genomic_DNA"/>
</dbReference>
<keyword evidence="3" id="KW-1185">Reference proteome</keyword>
<keyword evidence="1" id="KW-1133">Transmembrane helix</keyword>
<feature type="transmembrane region" description="Helical" evidence="1">
    <location>
        <begin position="31"/>
        <end position="56"/>
    </location>
</feature>
<proteinExistence type="predicted"/>
<dbReference type="Proteomes" id="UP000060277">
    <property type="component" value="Chromosome"/>
</dbReference>